<dbReference type="InterPro" id="IPR043427">
    <property type="entry name" value="YscJ/FliF"/>
</dbReference>
<gene>
    <name evidence="17" type="ordered locus">Fraau_2078</name>
</gene>
<dbReference type="RefSeq" id="WP_014403465.1">
    <property type="nucleotide sequence ID" value="NC_017033.1"/>
</dbReference>
<accession>H8L3E0</accession>
<dbReference type="KEGG" id="fau:Fraau_2078"/>
<feature type="domain" description="Flagellar M-ring N-terminal" evidence="15">
    <location>
        <begin position="53"/>
        <end position="227"/>
    </location>
</feature>
<comment type="function">
    <text evidence="1 12">The M ring may be actively involved in energy transduction.</text>
</comment>
<dbReference type="EMBL" id="CP003350">
    <property type="protein sequence ID" value="AFC86462.1"/>
    <property type="molecule type" value="Genomic_DNA"/>
</dbReference>
<dbReference type="GO" id="GO:0003774">
    <property type="term" value="F:cytoskeletal motor activity"/>
    <property type="evidence" value="ECO:0007669"/>
    <property type="project" value="InterPro"/>
</dbReference>
<dbReference type="Pfam" id="PF01514">
    <property type="entry name" value="YscJ_FliF"/>
    <property type="match status" value="1"/>
</dbReference>
<evidence type="ECO:0000256" key="13">
    <source>
        <dbReference type="SAM" id="MobiDB-lite"/>
    </source>
</evidence>
<evidence type="ECO:0000256" key="2">
    <source>
        <dbReference type="ARBA" id="ARBA00004117"/>
    </source>
</evidence>
<dbReference type="PANTHER" id="PTHR30046">
    <property type="entry name" value="FLAGELLAR M-RING PROTEIN"/>
    <property type="match status" value="1"/>
</dbReference>
<dbReference type="NCBIfam" id="TIGR00206">
    <property type="entry name" value="fliF"/>
    <property type="match status" value="1"/>
</dbReference>
<dbReference type="GO" id="GO:0009431">
    <property type="term" value="C:bacterial-type flagellum basal body, MS ring"/>
    <property type="evidence" value="ECO:0007669"/>
    <property type="project" value="InterPro"/>
</dbReference>
<keyword evidence="10 12" id="KW-0975">Bacterial flagellum</keyword>
<comment type="similarity">
    <text evidence="4 12">Belongs to the FliF family.</text>
</comment>
<evidence type="ECO:0000313" key="18">
    <source>
        <dbReference type="Proteomes" id="UP000005234"/>
    </source>
</evidence>
<dbReference type="PRINTS" id="PR01009">
    <property type="entry name" value="FLGMRINGFLIF"/>
</dbReference>
<dbReference type="InterPro" id="IPR013556">
    <property type="entry name" value="Flag_M-ring_C"/>
</dbReference>
<keyword evidence="17" id="KW-0966">Cell projection</keyword>
<dbReference type="Proteomes" id="UP000005234">
    <property type="component" value="Chromosome"/>
</dbReference>
<keyword evidence="17" id="KW-0282">Flagellum</keyword>
<evidence type="ECO:0000256" key="10">
    <source>
        <dbReference type="ARBA" id="ARBA00023143"/>
    </source>
</evidence>
<keyword evidence="17" id="KW-0969">Cilium</keyword>
<dbReference type="PIRSF" id="PIRSF004862">
    <property type="entry name" value="FliF"/>
    <property type="match status" value="1"/>
</dbReference>
<organism evidence="17 18">
    <name type="scientific">Frateuria aurantia (strain ATCC 33424 / DSM 6220 / KCTC 2777 / LMG 1558 / NBRC 3245 / NCIMB 13370)</name>
    <name type="common">Acetobacter aurantius</name>
    <dbReference type="NCBI Taxonomy" id="767434"/>
    <lineage>
        <taxon>Bacteria</taxon>
        <taxon>Pseudomonadati</taxon>
        <taxon>Pseudomonadota</taxon>
        <taxon>Gammaproteobacteria</taxon>
        <taxon>Lysobacterales</taxon>
        <taxon>Rhodanobacteraceae</taxon>
        <taxon>Frateuria</taxon>
    </lineage>
</organism>
<feature type="compositionally biased region" description="Polar residues" evidence="13">
    <location>
        <begin position="319"/>
        <end position="330"/>
    </location>
</feature>
<reference evidence="17" key="1">
    <citation type="submission" date="2012-02" db="EMBL/GenBank/DDBJ databases">
        <title>The complete genome of Frateuria aurantia DSM 6220.</title>
        <authorList>
            <consortium name="US DOE Joint Genome Institute (JGI-PGF)"/>
            <person name="Lucas S."/>
            <person name="Copeland A."/>
            <person name="Lapidus A."/>
            <person name="Glavina del Rio T."/>
            <person name="Dalin E."/>
            <person name="Tice H."/>
            <person name="Bruce D."/>
            <person name="Goodwin L."/>
            <person name="Pitluck S."/>
            <person name="Peters L."/>
            <person name="Ovchinnikova G."/>
            <person name="Teshima H."/>
            <person name="Kyrpides N."/>
            <person name="Mavromatis K."/>
            <person name="Ivanova N."/>
            <person name="Brettin T."/>
            <person name="Detter J.C."/>
            <person name="Han C."/>
            <person name="Larimer F."/>
            <person name="Land M."/>
            <person name="Hauser L."/>
            <person name="Markowitz V."/>
            <person name="Cheng J.-F."/>
            <person name="Hugenholtz P."/>
            <person name="Woyke T."/>
            <person name="Wu D."/>
            <person name="Brambilla E."/>
            <person name="Klenk H.-P."/>
            <person name="Eisen J.A."/>
        </authorList>
    </citation>
    <scope>NUCLEOTIDE SEQUENCE</scope>
    <source>
        <strain evidence="17">DSM 6220</strain>
    </source>
</reference>
<keyword evidence="18" id="KW-1185">Reference proteome</keyword>
<keyword evidence="6" id="KW-1003">Cell membrane</keyword>
<dbReference type="OrthoDB" id="8554211at2"/>
<evidence type="ECO:0000256" key="1">
    <source>
        <dbReference type="ARBA" id="ARBA00003820"/>
    </source>
</evidence>
<dbReference type="GO" id="GO:0071973">
    <property type="term" value="P:bacterial-type flagellum-dependent cell motility"/>
    <property type="evidence" value="ECO:0007669"/>
    <property type="project" value="InterPro"/>
</dbReference>
<feature type="compositionally biased region" description="Basic and acidic residues" evidence="13">
    <location>
        <begin position="286"/>
        <end position="296"/>
    </location>
</feature>
<feature type="compositionally biased region" description="Polar residues" evidence="13">
    <location>
        <begin position="356"/>
        <end position="367"/>
    </location>
</feature>
<feature type="transmembrane region" description="Helical" evidence="14">
    <location>
        <begin position="32"/>
        <end position="51"/>
    </location>
</feature>
<evidence type="ECO:0000256" key="5">
    <source>
        <dbReference type="ARBA" id="ARBA00017949"/>
    </source>
</evidence>
<protein>
    <recommendedName>
        <fullName evidence="5 12">Flagellar M-ring protein</fullName>
    </recommendedName>
</protein>
<evidence type="ECO:0000256" key="4">
    <source>
        <dbReference type="ARBA" id="ARBA00007971"/>
    </source>
</evidence>
<evidence type="ECO:0000256" key="12">
    <source>
        <dbReference type="PIRNR" id="PIRNR004862"/>
    </source>
</evidence>
<feature type="region of interest" description="Disordered" evidence="13">
    <location>
        <begin position="286"/>
        <end position="367"/>
    </location>
</feature>
<dbReference type="GO" id="GO:0005886">
    <property type="term" value="C:plasma membrane"/>
    <property type="evidence" value="ECO:0007669"/>
    <property type="project" value="UniProtKB-SubCell"/>
</dbReference>
<comment type="subunit">
    <text evidence="11">The basal body constitutes a major portion of the flagellar organelle and consists of four rings (L,P,S, and M) mounted on a central rod. The M ring is integral to the inner membrane of the cell and may be connected to the flagellar rod via the S ring. The S (supramembrane ring) lies just distal to the M ring. The L and P rings lie in the outer membrane and the periplasmic space, respectively.</text>
</comment>
<keyword evidence="7 14" id="KW-0812">Transmembrane</keyword>
<evidence type="ECO:0000256" key="9">
    <source>
        <dbReference type="ARBA" id="ARBA00023136"/>
    </source>
</evidence>
<keyword evidence="9 14" id="KW-0472">Membrane</keyword>
<dbReference type="InterPro" id="IPR045851">
    <property type="entry name" value="AMP-bd_C_sf"/>
</dbReference>
<dbReference type="PANTHER" id="PTHR30046:SF0">
    <property type="entry name" value="FLAGELLAR M-RING PROTEIN"/>
    <property type="match status" value="1"/>
</dbReference>
<proteinExistence type="inferred from homology"/>
<feature type="compositionally biased region" description="Polar residues" evidence="13">
    <location>
        <begin position="297"/>
        <end position="307"/>
    </location>
</feature>
<dbReference type="InterPro" id="IPR000067">
    <property type="entry name" value="FlgMring_FliF"/>
</dbReference>
<evidence type="ECO:0000313" key="17">
    <source>
        <dbReference type="EMBL" id="AFC86462.1"/>
    </source>
</evidence>
<comment type="subcellular location">
    <subcellularLocation>
        <location evidence="2 12">Bacterial flagellum basal body</location>
    </subcellularLocation>
    <subcellularLocation>
        <location evidence="3">Cell membrane</location>
        <topology evidence="3">Multi-pass membrane protein</topology>
    </subcellularLocation>
</comment>
<evidence type="ECO:0000259" key="16">
    <source>
        <dbReference type="Pfam" id="PF08345"/>
    </source>
</evidence>
<evidence type="ECO:0000256" key="11">
    <source>
        <dbReference type="ARBA" id="ARBA00025936"/>
    </source>
</evidence>
<evidence type="ECO:0000259" key="15">
    <source>
        <dbReference type="Pfam" id="PF01514"/>
    </source>
</evidence>
<evidence type="ECO:0000256" key="3">
    <source>
        <dbReference type="ARBA" id="ARBA00004651"/>
    </source>
</evidence>
<evidence type="ECO:0000256" key="8">
    <source>
        <dbReference type="ARBA" id="ARBA00022989"/>
    </source>
</evidence>
<feature type="domain" description="Flagellar M-ring C-terminal" evidence="16">
    <location>
        <begin position="260"/>
        <end position="445"/>
    </location>
</feature>
<sequence>MADNAVAETPPKPAARFDSIRSVLATPLARQLLTLFGIAAAVAIGLWVVMWSRSPEYGLLYGGLEQRDAAAVVQSLQAAGTPYHLSPDGSSIMVPAAQLAQVKLKLASQGLPQAHPSVDQSGNDSLFGISDFAEHNRYQHQLEADLASTIASLHAVRSARVHLALPKPSAFIRDNHPASASVVLSLYSGNQLDNGQVAAIVHLVASSVPELDPRQVSVVSSDGQLLTNNDPESSAAIGDARLRLATRIENIYAQHIEDILSPLVGSGHVQAQVSVDVDLRRTEQASEAFGHDKSALRSEQVSSSNRTGADDQGGVPGALSNQPPNATPQPTMARPANGAGNPALNRANANATANTSRPSTENSNSATRNYEIDRTVSHSTDPAGQVTRVTVAVVVDEKQSVDAKGKPKVINYTPAELERMTNLVKNAIGFEANRGDSVSVVDARFDASHDTAGYDRPPFWERPGVLDLGKQALGVILVLALGFGLLRPMLRNAIKGPQSAEALAALPAGAPGTALATVDGDALDDAPREGKAELANQSRLAYEEKITAAQRMAAENPKQAAQIVKNWIEEDGG</sequence>
<evidence type="ECO:0000256" key="6">
    <source>
        <dbReference type="ARBA" id="ARBA00022475"/>
    </source>
</evidence>
<evidence type="ECO:0000256" key="14">
    <source>
        <dbReference type="SAM" id="Phobius"/>
    </source>
</evidence>
<keyword evidence="8 14" id="KW-1133">Transmembrane helix</keyword>
<dbReference type="HOGENOM" id="CLU_028108_1_1_6"/>
<dbReference type="STRING" id="767434.Fraau_2078"/>
<evidence type="ECO:0000256" key="7">
    <source>
        <dbReference type="ARBA" id="ARBA00022692"/>
    </source>
</evidence>
<dbReference type="eggNOG" id="COG1766">
    <property type="taxonomic scope" value="Bacteria"/>
</dbReference>
<dbReference type="InterPro" id="IPR006182">
    <property type="entry name" value="FliF_N_dom"/>
</dbReference>
<feature type="compositionally biased region" description="Low complexity" evidence="13">
    <location>
        <begin position="333"/>
        <end position="355"/>
    </location>
</feature>
<dbReference type="AlphaFoldDB" id="H8L3E0"/>
<name>H8L3E0_FRAAD</name>
<dbReference type="Gene3D" id="3.30.300.30">
    <property type="match status" value="1"/>
</dbReference>
<dbReference type="Pfam" id="PF08345">
    <property type="entry name" value="YscJ_FliF_C"/>
    <property type="match status" value="1"/>
</dbReference>